<dbReference type="InterPro" id="IPR011333">
    <property type="entry name" value="SKP1/BTB/POZ_sf"/>
</dbReference>
<name>A0A5N6U8G7_ASPAV</name>
<dbReference type="SUPFAM" id="SSF54695">
    <property type="entry name" value="POZ domain"/>
    <property type="match status" value="1"/>
</dbReference>
<dbReference type="Pfam" id="PF00651">
    <property type="entry name" value="BTB"/>
    <property type="match status" value="1"/>
</dbReference>
<dbReference type="InterPro" id="IPR000210">
    <property type="entry name" value="BTB/POZ_dom"/>
</dbReference>
<organism evidence="2 3">
    <name type="scientific">Aspergillus avenaceus</name>
    <dbReference type="NCBI Taxonomy" id="36643"/>
    <lineage>
        <taxon>Eukaryota</taxon>
        <taxon>Fungi</taxon>
        <taxon>Dikarya</taxon>
        <taxon>Ascomycota</taxon>
        <taxon>Pezizomycotina</taxon>
        <taxon>Eurotiomycetes</taxon>
        <taxon>Eurotiomycetidae</taxon>
        <taxon>Eurotiales</taxon>
        <taxon>Aspergillaceae</taxon>
        <taxon>Aspergillus</taxon>
        <taxon>Aspergillus subgen. Circumdati</taxon>
    </lineage>
</organism>
<keyword evidence="3" id="KW-1185">Reference proteome</keyword>
<protein>
    <recommendedName>
        <fullName evidence="1">BTB domain-containing protein</fullName>
    </recommendedName>
</protein>
<dbReference type="CDD" id="cd18186">
    <property type="entry name" value="BTB_POZ_ZBTB_KLHL-like"/>
    <property type="match status" value="1"/>
</dbReference>
<dbReference type="EMBL" id="ML742026">
    <property type="protein sequence ID" value="KAE8154907.1"/>
    <property type="molecule type" value="Genomic_DNA"/>
</dbReference>
<dbReference type="PROSITE" id="PS50097">
    <property type="entry name" value="BTB"/>
    <property type="match status" value="1"/>
</dbReference>
<gene>
    <name evidence="2" type="ORF">BDV25DRAFT_135550</name>
</gene>
<proteinExistence type="predicted"/>
<sequence length="229" mass="27053">MKQLLDRLVKHKDHVRLRGYDETSKEYIHPKQQQAQCDLSIIVCGERRRAHKEILSKESLFFKHILATGEYVCIFDGDKAYEFPEADKAALNRMLEFMYMQTWNFDTVIAVGVEWLVRTMRLAEKYGVCHLLYYGEMSFEDLGLEKRENCQILTFRNYVRKAYSEDWPQCLKIWLARAAAQRRERSGFEPIQMQYYEVGVNIDCESMKGILDIIEAQVRNLTDGAREQK</sequence>
<evidence type="ECO:0000259" key="1">
    <source>
        <dbReference type="PROSITE" id="PS50097"/>
    </source>
</evidence>
<reference evidence="2 3" key="1">
    <citation type="submission" date="2019-04" db="EMBL/GenBank/DDBJ databases">
        <title>Friends and foes A comparative genomics study of 23 Aspergillus species from section Flavi.</title>
        <authorList>
            <consortium name="DOE Joint Genome Institute"/>
            <person name="Kjaerbolling I."/>
            <person name="Vesth T."/>
            <person name="Frisvad J.C."/>
            <person name="Nybo J.L."/>
            <person name="Theobald S."/>
            <person name="Kildgaard S."/>
            <person name="Isbrandt T."/>
            <person name="Kuo A."/>
            <person name="Sato A."/>
            <person name="Lyhne E.K."/>
            <person name="Kogle M.E."/>
            <person name="Wiebenga A."/>
            <person name="Kun R.S."/>
            <person name="Lubbers R.J."/>
            <person name="Makela M.R."/>
            <person name="Barry K."/>
            <person name="Chovatia M."/>
            <person name="Clum A."/>
            <person name="Daum C."/>
            <person name="Haridas S."/>
            <person name="He G."/>
            <person name="LaButti K."/>
            <person name="Lipzen A."/>
            <person name="Mondo S."/>
            <person name="Riley R."/>
            <person name="Salamov A."/>
            <person name="Simmons B.A."/>
            <person name="Magnuson J.K."/>
            <person name="Henrissat B."/>
            <person name="Mortensen U.H."/>
            <person name="Larsen T.O."/>
            <person name="Devries R.P."/>
            <person name="Grigoriev I.V."/>
            <person name="Machida M."/>
            <person name="Baker S.E."/>
            <person name="Andersen M.R."/>
        </authorList>
    </citation>
    <scope>NUCLEOTIDE SEQUENCE [LARGE SCALE GENOMIC DNA]</scope>
    <source>
        <strain evidence="2 3">IBT 18842</strain>
    </source>
</reference>
<evidence type="ECO:0000313" key="2">
    <source>
        <dbReference type="EMBL" id="KAE8154907.1"/>
    </source>
</evidence>
<dbReference type="Proteomes" id="UP000325780">
    <property type="component" value="Unassembled WGS sequence"/>
</dbReference>
<evidence type="ECO:0000313" key="3">
    <source>
        <dbReference type="Proteomes" id="UP000325780"/>
    </source>
</evidence>
<dbReference type="AlphaFoldDB" id="A0A5N6U8G7"/>
<accession>A0A5N6U8G7</accession>
<feature type="domain" description="BTB" evidence="1">
    <location>
        <begin position="37"/>
        <end position="107"/>
    </location>
</feature>
<dbReference type="Gene3D" id="3.30.710.10">
    <property type="entry name" value="Potassium Channel Kv1.1, Chain A"/>
    <property type="match status" value="1"/>
</dbReference>